<reference evidence="1 2" key="1">
    <citation type="submission" date="2024-01" db="EMBL/GenBank/DDBJ databases">
        <title>Genome assemblies of Stephania.</title>
        <authorList>
            <person name="Yang L."/>
        </authorList>
    </citation>
    <scope>NUCLEOTIDE SEQUENCE [LARGE SCALE GENOMIC DNA]</scope>
    <source>
        <strain evidence="1">JXDWG</strain>
        <tissue evidence="1">Leaf</tissue>
    </source>
</reference>
<keyword evidence="2" id="KW-1185">Reference proteome</keyword>
<proteinExistence type="predicted"/>
<dbReference type="Gene3D" id="3.40.50.720">
    <property type="entry name" value="NAD(P)-binding Rossmann-like Domain"/>
    <property type="match status" value="1"/>
</dbReference>
<sequence>MTNENAELLNGFFLQSNERTEECLKTNYYGTKAVTEALLPLFNFPIPQK</sequence>
<gene>
    <name evidence="1" type="ORF">Scep_006593</name>
</gene>
<dbReference type="AlphaFoldDB" id="A0AAP0PP71"/>
<accession>A0AAP0PP71</accession>
<organism evidence="1 2">
    <name type="scientific">Stephania cephalantha</name>
    <dbReference type="NCBI Taxonomy" id="152367"/>
    <lineage>
        <taxon>Eukaryota</taxon>
        <taxon>Viridiplantae</taxon>
        <taxon>Streptophyta</taxon>
        <taxon>Embryophyta</taxon>
        <taxon>Tracheophyta</taxon>
        <taxon>Spermatophyta</taxon>
        <taxon>Magnoliopsida</taxon>
        <taxon>Ranunculales</taxon>
        <taxon>Menispermaceae</taxon>
        <taxon>Menispermoideae</taxon>
        <taxon>Cissampelideae</taxon>
        <taxon>Stephania</taxon>
    </lineage>
</organism>
<evidence type="ECO:0000313" key="2">
    <source>
        <dbReference type="Proteomes" id="UP001419268"/>
    </source>
</evidence>
<protein>
    <submittedName>
        <fullName evidence="1">Uncharacterized protein</fullName>
    </submittedName>
</protein>
<dbReference type="Proteomes" id="UP001419268">
    <property type="component" value="Unassembled WGS sequence"/>
</dbReference>
<comment type="caution">
    <text evidence="1">The sequence shown here is derived from an EMBL/GenBank/DDBJ whole genome shotgun (WGS) entry which is preliminary data.</text>
</comment>
<dbReference type="EMBL" id="JBBNAG010000003">
    <property type="protein sequence ID" value="KAK9147836.1"/>
    <property type="molecule type" value="Genomic_DNA"/>
</dbReference>
<evidence type="ECO:0000313" key="1">
    <source>
        <dbReference type="EMBL" id="KAK9147836.1"/>
    </source>
</evidence>
<name>A0AAP0PP71_9MAGN</name>